<keyword evidence="2" id="KW-1185">Reference proteome</keyword>
<gene>
    <name evidence="1" type="ORF">BO88DRAFT_103141</name>
</gene>
<dbReference type="AlphaFoldDB" id="A0A319BMW2"/>
<protein>
    <submittedName>
        <fullName evidence="1">Uncharacterized protein</fullName>
    </submittedName>
</protein>
<reference evidence="1" key="1">
    <citation type="submission" date="2016-12" db="EMBL/GenBank/DDBJ databases">
        <title>The genomes of Aspergillus section Nigri reveals drivers in fungal speciation.</title>
        <authorList>
            <consortium name="DOE Joint Genome Institute"/>
            <person name="Vesth T.C."/>
            <person name="Nybo J."/>
            <person name="Theobald S."/>
            <person name="Brandl J."/>
            <person name="Frisvad J.C."/>
            <person name="Nielsen K.F."/>
            <person name="Lyhne E.K."/>
            <person name="Kogle M.E."/>
            <person name="Kuo A."/>
            <person name="Riley R."/>
            <person name="Clum A."/>
            <person name="Nolan M."/>
            <person name="Lipzen A."/>
            <person name="Salamov A."/>
            <person name="Henrissat B."/>
            <person name="Wiebenga A."/>
            <person name="De Vries R.P."/>
            <person name="Grigoriev I.V."/>
            <person name="Mortensen U.H."/>
            <person name="Andersen M.R."/>
            <person name="Baker S.E."/>
        </authorList>
    </citation>
    <scope>NUCLEOTIDE SEQUENCE [LARGE SCALE GENOMIC DNA]</scope>
    <source>
        <strain evidence="1">CBS 113365</strain>
    </source>
</reference>
<evidence type="ECO:0000313" key="1">
    <source>
        <dbReference type="EMBL" id="PYH73691.1"/>
    </source>
</evidence>
<dbReference type="Proteomes" id="UP000248405">
    <property type="component" value="Unassembled WGS sequence"/>
</dbReference>
<dbReference type="EMBL" id="KZ821615">
    <property type="protein sequence ID" value="PYH73691.1"/>
    <property type="molecule type" value="Genomic_DNA"/>
</dbReference>
<dbReference type="GeneID" id="37205794"/>
<name>A0A319BMW2_ASPVC</name>
<proteinExistence type="predicted"/>
<sequence length="290" mass="31503">MQKLNQSGANKINQNLLNKGTPHSRLIRHTLSSSCLQFGPQLLVRLACRSRRGKETLAGLLRRTGLLHEFRPLRQVEWCGWRHTNGIHVKGVARSFGRVAVLLVCFRVTGANLGSGVGGRWFISRRGCRISGGGFFGRSKARSSAVCRCTRCVGLDESAVDVAQSAWLHALATLGTTTGNNGQVDFVVCLIEPFVLAFAAVRSDSNTFDKASGMSDLLQSSDTSILVDDMSDSHLALLGLGSLLRRHTGARVPRPVLHTPGSHLLEKLNEYATGILSLGCVHIHIYNRAL</sequence>
<accession>A0A319BMW2</accession>
<evidence type="ECO:0000313" key="2">
    <source>
        <dbReference type="Proteomes" id="UP000248405"/>
    </source>
</evidence>
<organism evidence="1 2">
    <name type="scientific">Aspergillus vadensis (strain CBS 113365 / IMI 142717 / IBT 24658)</name>
    <dbReference type="NCBI Taxonomy" id="1448311"/>
    <lineage>
        <taxon>Eukaryota</taxon>
        <taxon>Fungi</taxon>
        <taxon>Dikarya</taxon>
        <taxon>Ascomycota</taxon>
        <taxon>Pezizomycotina</taxon>
        <taxon>Eurotiomycetes</taxon>
        <taxon>Eurotiomycetidae</taxon>
        <taxon>Eurotiales</taxon>
        <taxon>Aspergillaceae</taxon>
        <taxon>Aspergillus</taxon>
        <taxon>Aspergillus subgen. Circumdati</taxon>
    </lineage>
</organism>
<dbReference type="RefSeq" id="XP_025567485.1">
    <property type="nucleotide sequence ID" value="XM_025701202.1"/>
</dbReference>